<keyword evidence="3" id="KW-1185">Reference proteome</keyword>
<dbReference type="UCSC" id="F21D12.2">
    <property type="organism name" value="c. elegans"/>
</dbReference>
<dbReference type="WormBase" id="F21D12.2">
    <property type="protein sequence ID" value="CE52184"/>
    <property type="gene ID" value="WBGene00017662"/>
</dbReference>
<evidence type="ECO:0000313" key="2">
    <source>
        <dbReference type="EMBL" id="CCD69794.2"/>
    </source>
</evidence>
<dbReference type="PIR" id="A88206">
    <property type="entry name" value="A88206"/>
</dbReference>
<accession>Q19675</accession>
<feature type="compositionally biased region" description="Polar residues" evidence="1">
    <location>
        <begin position="88"/>
        <end position="99"/>
    </location>
</feature>
<organism evidence="2 3">
    <name type="scientific">Caenorhabditis elegans</name>
    <dbReference type="NCBI Taxonomy" id="6239"/>
    <lineage>
        <taxon>Eukaryota</taxon>
        <taxon>Metazoa</taxon>
        <taxon>Ecdysozoa</taxon>
        <taxon>Nematoda</taxon>
        <taxon>Chromadorea</taxon>
        <taxon>Rhabditida</taxon>
        <taxon>Rhabditina</taxon>
        <taxon>Rhabditomorpha</taxon>
        <taxon>Rhabditoidea</taxon>
        <taxon>Rhabditidae</taxon>
        <taxon>Peloderinae</taxon>
        <taxon>Caenorhabditis</taxon>
    </lineage>
</organism>
<dbReference type="Proteomes" id="UP000001940">
    <property type="component" value="Chromosome II"/>
</dbReference>
<evidence type="ECO:0000256" key="1">
    <source>
        <dbReference type="SAM" id="MobiDB-lite"/>
    </source>
</evidence>
<dbReference type="EMBL" id="BX284602">
    <property type="protein sequence ID" value="CCD69794.2"/>
    <property type="molecule type" value="Genomic_DNA"/>
</dbReference>
<name>Q19675_CAEEL</name>
<feature type="compositionally biased region" description="Acidic residues" evidence="1">
    <location>
        <begin position="31"/>
        <end position="52"/>
    </location>
</feature>
<feature type="region of interest" description="Disordered" evidence="1">
    <location>
        <begin position="77"/>
        <end position="99"/>
    </location>
</feature>
<sequence>MLNRVFFYSSKRRKKNDFRPDCLENTVVEQGNDEYEPENDEETTYPDDEGDYDTSIGVVAENINVENFEEDLDINMDIGTENEENDTLTDAGSSSRNKK</sequence>
<dbReference type="AlphaFoldDB" id="Q19675"/>
<dbReference type="Bgee" id="WBGene00017662">
    <property type="expression patterns" value="Expressed in pharyngeal muscle cell (C elegans)"/>
</dbReference>
<protein>
    <submittedName>
        <fullName evidence="2">Uncharacterized protein</fullName>
    </submittedName>
</protein>
<dbReference type="InParanoid" id="Q19675"/>
<dbReference type="HOGENOM" id="CLU_2005947_0_0_1"/>
<evidence type="ECO:0000313" key="3">
    <source>
        <dbReference type="Proteomes" id="UP000001940"/>
    </source>
</evidence>
<proteinExistence type="predicted"/>
<feature type="compositionally biased region" description="Acidic residues" evidence="1">
    <location>
        <begin position="77"/>
        <end position="87"/>
    </location>
</feature>
<reference evidence="2 3" key="1">
    <citation type="journal article" date="1998" name="Science">
        <title>Genome sequence of the nematode C. elegans: a platform for investigating biology.</title>
        <authorList>
            <consortium name="The C. elegans sequencing consortium"/>
            <person name="Sulson J.E."/>
            <person name="Waterston R."/>
        </authorList>
    </citation>
    <scope>NUCLEOTIDE SEQUENCE [LARGE SCALE GENOMIC DNA]</scope>
    <source>
        <strain evidence="2 3">Bristol N2</strain>
    </source>
</reference>
<dbReference type="AGR" id="WB:WBGene00017662"/>
<feature type="region of interest" description="Disordered" evidence="1">
    <location>
        <begin position="28"/>
        <end position="53"/>
    </location>
</feature>
<dbReference type="PaxDb" id="6239-F21D12.2"/>
<evidence type="ECO:0000313" key="4">
    <source>
        <dbReference type="WormBase" id="F21D12.2"/>
    </source>
</evidence>
<gene>
    <name evidence="2" type="ORF">CELE_F21D12.2</name>
    <name evidence="2 4" type="ORF">F21D12.2</name>
</gene>